<proteinExistence type="predicted"/>
<keyword evidence="1" id="KW-0812">Transmembrane</keyword>
<sequence>MRFFHLKLNIFLILSFLIFGFLFWHFAKEMLIVEKDGLYVGQVNLYGDLVLHLSFINKFLESGKILPDSPIFAQSKINYPIFADFTTAQIAKLTSVDFALFITTFLTGLLVIYVARIFILNFIKSEKVVFLTLLIFFLNGGFGFIYFFQDYANSQKSITDFLFSMPNEYTDIKEKGYWWINSFLAYFLPQRGFLFAFPITLTILALLYTGFKKNKSYLIIIAGLLSGVLPLVHVHSLFLIFLVSLMYFPLSVLFSKEPERKNIIISWAIFAALTALLSIPIIKTISQDTNPLHFIRLDPGWTSKENIILFWGKNLGIFAPILTVALVWVYKNNKKLFSLYLPFAAIFIISNIFVFQPWEFDNSKLLIYWYFASSIIVAYFMYEFFFSEGLVHKTLGVVLIFFMVFASFLDIFRTFTPVTSYQIFSKEDIAIANSVKFLTNKNGTFVTAPIQNHPIPALSGRSTLVGYHGWLWTHGIDYTNRAQDVKKIYAGENFENLISKYRISYVTVGPHETNDFTINQKNLANYPRIILSQNWSLYDVSNIWANGNGQN</sequence>
<comment type="caution">
    <text evidence="2">The sequence shown here is derived from an EMBL/GenBank/DDBJ whole genome shotgun (WGS) entry which is preliminary data.</text>
</comment>
<feature type="transmembrane region" description="Helical" evidence="1">
    <location>
        <begin position="397"/>
        <end position="415"/>
    </location>
</feature>
<keyword evidence="1" id="KW-1133">Transmembrane helix</keyword>
<feature type="transmembrane region" description="Helical" evidence="1">
    <location>
        <begin position="337"/>
        <end position="355"/>
    </location>
</feature>
<keyword evidence="1" id="KW-0472">Membrane</keyword>
<dbReference type="Proteomes" id="UP000034854">
    <property type="component" value="Unassembled WGS sequence"/>
</dbReference>
<feature type="transmembrane region" description="Helical" evidence="1">
    <location>
        <begin position="98"/>
        <end position="123"/>
    </location>
</feature>
<dbReference type="EMBL" id="LCAG01000029">
    <property type="protein sequence ID" value="KKR85863.1"/>
    <property type="molecule type" value="Genomic_DNA"/>
</dbReference>
<reference evidence="2 3" key="1">
    <citation type="journal article" date="2015" name="Nature">
        <title>rRNA introns, odd ribosomes, and small enigmatic genomes across a large radiation of phyla.</title>
        <authorList>
            <person name="Brown C.T."/>
            <person name="Hug L.A."/>
            <person name="Thomas B.C."/>
            <person name="Sharon I."/>
            <person name="Castelle C.J."/>
            <person name="Singh A."/>
            <person name="Wilkins M.J."/>
            <person name="Williams K.H."/>
            <person name="Banfield J.F."/>
        </authorList>
    </citation>
    <scope>NUCLEOTIDE SEQUENCE [LARGE SCALE GENOMIC DNA]</scope>
</reference>
<organism evidence="2 3">
    <name type="scientific">Candidatus Curtissbacteria bacterium GW2011_GWA1_41_11</name>
    <dbReference type="NCBI Taxonomy" id="1618409"/>
    <lineage>
        <taxon>Bacteria</taxon>
        <taxon>Candidatus Curtissiibacteriota</taxon>
    </lineage>
</organism>
<feature type="transmembrane region" description="Helical" evidence="1">
    <location>
        <begin position="217"/>
        <end position="250"/>
    </location>
</feature>
<accession>A0A0G0UA35</accession>
<dbReference type="AlphaFoldDB" id="A0A0G0UA35"/>
<evidence type="ECO:0000313" key="3">
    <source>
        <dbReference type="Proteomes" id="UP000034854"/>
    </source>
</evidence>
<feature type="transmembrane region" description="Helical" evidence="1">
    <location>
        <begin position="6"/>
        <end position="27"/>
    </location>
</feature>
<feature type="transmembrane region" description="Helical" evidence="1">
    <location>
        <begin position="129"/>
        <end position="148"/>
    </location>
</feature>
<protein>
    <recommendedName>
        <fullName evidence="4">Glycosyltransferase RgtA/B/C/D-like domain-containing protein</fullName>
    </recommendedName>
</protein>
<evidence type="ECO:0000313" key="2">
    <source>
        <dbReference type="EMBL" id="KKR85863.1"/>
    </source>
</evidence>
<feature type="transmembrane region" description="Helical" evidence="1">
    <location>
        <begin position="262"/>
        <end position="282"/>
    </location>
</feature>
<gene>
    <name evidence="2" type="ORF">UU34_C0029G0002</name>
</gene>
<feature type="transmembrane region" description="Helical" evidence="1">
    <location>
        <begin position="367"/>
        <end position="385"/>
    </location>
</feature>
<feature type="transmembrane region" description="Helical" evidence="1">
    <location>
        <begin position="192"/>
        <end position="211"/>
    </location>
</feature>
<feature type="transmembrane region" description="Helical" evidence="1">
    <location>
        <begin position="308"/>
        <end position="330"/>
    </location>
</feature>
<name>A0A0G0UA35_9BACT</name>
<evidence type="ECO:0008006" key="4">
    <source>
        <dbReference type="Google" id="ProtNLM"/>
    </source>
</evidence>
<evidence type="ECO:0000256" key="1">
    <source>
        <dbReference type="SAM" id="Phobius"/>
    </source>
</evidence>